<feature type="domain" description="Methyltransferase small N-terminal" evidence="8">
    <location>
        <begin position="7"/>
        <end position="163"/>
    </location>
</feature>
<dbReference type="HAMAP" id="MF_01862">
    <property type="entry name" value="16SrRNA_methyltr_C"/>
    <property type="match status" value="1"/>
</dbReference>
<comment type="subunit">
    <text evidence="6">Monomer.</text>
</comment>
<comment type="similarity">
    <text evidence="6">Belongs to the methyltransferase superfamily. RsmC family.</text>
</comment>
<dbReference type="PANTHER" id="PTHR47816">
    <property type="entry name" value="RIBOSOMAL RNA SMALL SUBUNIT METHYLTRANSFERASE C"/>
    <property type="match status" value="1"/>
</dbReference>
<dbReference type="GO" id="GO:0005737">
    <property type="term" value="C:cytoplasm"/>
    <property type="evidence" value="ECO:0007669"/>
    <property type="project" value="UniProtKB-SubCell"/>
</dbReference>
<evidence type="ECO:0000256" key="3">
    <source>
        <dbReference type="ARBA" id="ARBA00022603"/>
    </source>
</evidence>
<dbReference type="eggNOG" id="COG2813">
    <property type="taxonomic scope" value="Bacteria"/>
</dbReference>
<comment type="caution">
    <text evidence="9">The sequence shown here is derived from an EMBL/GenBank/DDBJ whole genome shotgun (WGS) entry which is preliminary data.</text>
</comment>
<dbReference type="Pfam" id="PF05175">
    <property type="entry name" value="MTS"/>
    <property type="match status" value="1"/>
</dbReference>
<evidence type="ECO:0000313" key="10">
    <source>
        <dbReference type="Proteomes" id="UP000006263"/>
    </source>
</evidence>
<dbReference type="EC" id="2.1.1.172" evidence="6"/>
<keyword evidence="5 6" id="KW-0949">S-adenosyl-L-methionine</keyword>
<dbReference type="InterPro" id="IPR007848">
    <property type="entry name" value="Small_mtfrase_dom"/>
</dbReference>
<name>K6ZPT6_9ALTE</name>
<dbReference type="AlphaFoldDB" id="K6ZPT6"/>
<dbReference type="InterPro" id="IPR046977">
    <property type="entry name" value="RsmC/RlmG"/>
</dbReference>
<dbReference type="Proteomes" id="UP000006263">
    <property type="component" value="Unassembled WGS sequence"/>
</dbReference>
<dbReference type="Gene3D" id="3.40.50.150">
    <property type="entry name" value="Vaccinia Virus protein VP39"/>
    <property type="match status" value="2"/>
</dbReference>
<evidence type="ECO:0000256" key="4">
    <source>
        <dbReference type="ARBA" id="ARBA00022679"/>
    </source>
</evidence>
<dbReference type="InterPro" id="IPR013675">
    <property type="entry name" value="Mtase_sm_N"/>
</dbReference>
<keyword evidence="2 6" id="KW-0698">rRNA processing</keyword>
<reference evidence="9 10" key="1">
    <citation type="journal article" date="2017" name="Antonie Van Leeuwenhoek">
        <title>Rhizobium rhizosphaerae sp. nov., a novel species isolated from rice rhizosphere.</title>
        <authorList>
            <person name="Zhao J.J."/>
            <person name="Zhang J."/>
            <person name="Zhang R.J."/>
            <person name="Zhang C.W."/>
            <person name="Yin H.Q."/>
            <person name="Zhang X.X."/>
        </authorList>
    </citation>
    <scope>NUCLEOTIDE SEQUENCE [LARGE SCALE GENOMIC DNA]</scope>
    <source>
        <strain evidence="9 10">KMM 241</strain>
    </source>
</reference>
<evidence type="ECO:0000259" key="7">
    <source>
        <dbReference type="Pfam" id="PF05175"/>
    </source>
</evidence>
<comment type="catalytic activity">
    <reaction evidence="6">
        <text>guanosine(1207) in 16S rRNA + S-adenosyl-L-methionine = N(2)-methylguanosine(1207) in 16S rRNA + S-adenosyl-L-homocysteine + H(+)</text>
        <dbReference type="Rhea" id="RHEA:42736"/>
        <dbReference type="Rhea" id="RHEA-COMP:10213"/>
        <dbReference type="Rhea" id="RHEA-COMP:10214"/>
        <dbReference type="ChEBI" id="CHEBI:15378"/>
        <dbReference type="ChEBI" id="CHEBI:57856"/>
        <dbReference type="ChEBI" id="CHEBI:59789"/>
        <dbReference type="ChEBI" id="CHEBI:74269"/>
        <dbReference type="ChEBI" id="CHEBI:74481"/>
        <dbReference type="EC" id="2.1.1.172"/>
    </reaction>
</comment>
<evidence type="ECO:0000313" key="9">
    <source>
        <dbReference type="EMBL" id="GAC25335.1"/>
    </source>
</evidence>
<keyword evidence="1 6" id="KW-0963">Cytoplasm</keyword>
<evidence type="ECO:0000256" key="2">
    <source>
        <dbReference type="ARBA" id="ARBA00022552"/>
    </source>
</evidence>
<keyword evidence="3 6" id="KW-0489">Methyltransferase</keyword>
<feature type="domain" description="Methyltransferase small" evidence="7">
    <location>
        <begin position="175"/>
        <end position="340"/>
    </location>
</feature>
<dbReference type="SUPFAM" id="SSF53335">
    <property type="entry name" value="S-adenosyl-L-methionine-dependent methyltransferases"/>
    <property type="match status" value="1"/>
</dbReference>
<gene>
    <name evidence="6 9" type="primary">rsmC</name>
    <name evidence="9" type="ORF">GMES_3046</name>
</gene>
<proteinExistence type="inferred from homology"/>
<dbReference type="InterPro" id="IPR029063">
    <property type="entry name" value="SAM-dependent_MTases_sf"/>
</dbReference>
<dbReference type="EMBL" id="BAEP01000060">
    <property type="protein sequence ID" value="GAC25335.1"/>
    <property type="molecule type" value="Genomic_DNA"/>
</dbReference>
<protein>
    <recommendedName>
        <fullName evidence="6">Ribosomal RNA small subunit methyltransferase C</fullName>
        <ecNumber evidence="6">2.1.1.172</ecNumber>
    </recommendedName>
    <alternativeName>
        <fullName evidence="6">16S rRNA m2G1207 methyltransferase</fullName>
    </alternativeName>
    <alternativeName>
        <fullName evidence="6">rRNA (guanine-N(2)-)-methyltransferase RsmC</fullName>
    </alternativeName>
</protein>
<dbReference type="CDD" id="cd02440">
    <property type="entry name" value="AdoMet_MTases"/>
    <property type="match status" value="1"/>
</dbReference>
<dbReference type="GO" id="GO:0052914">
    <property type="term" value="F:16S rRNA (guanine(1207)-N(2))-methyltransferase activity"/>
    <property type="evidence" value="ECO:0007669"/>
    <property type="project" value="UniProtKB-EC"/>
</dbReference>
<keyword evidence="4 6" id="KW-0808">Transferase</keyword>
<accession>K6ZPT6</accession>
<evidence type="ECO:0000256" key="1">
    <source>
        <dbReference type="ARBA" id="ARBA00022490"/>
    </source>
</evidence>
<organism evidence="9 10">
    <name type="scientific">Paraglaciecola mesophila KMM 241</name>
    <dbReference type="NCBI Taxonomy" id="1128912"/>
    <lineage>
        <taxon>Bacteria</taxon>
        <taxon>Pseudomonadati</taxon>
        <taxon>Pseudomonadota</taxon>
        <taxon>Gammaproteobacteria</taxon>
        <taxon>Alteromonadales</taxon>
        <taxon>Alteromonadaceae</taxon>
        <taxon>Paraglaciecola</taxon>
    </lineage>
</organism>
<dbReference type="PANTHER" id="PTHR47816:SF4">
    <property type="entry name" value="RIBOSOMAL RNA SMALL SUBUNIT METHYLTRANSFERASE C"/>
    <property type="match status" value="1"/>
</dbReference>
<dbReference type="InterPro" id="IPR023543">
    <property type="entry name" value="rRNA_ssu_MeTfrase_C"/>
</dbReference>
<evidence type="ECO:0000256" key="6">
    <source>
        <dbReference type="HAMAP-Rule" id="MF_01862"/>
    </source>
</evidence>
<comment type="function">
    <text evidence="6">Specifically methylates the guanine in position 1207 of 16S rRNA in the 30S particle.</text>
</comment>
<evidence type="ECO:0000259" key="8">
    <source>
        <dbReference type="Pfam" id="PF08468"/>
    </source>
</evidence>
<dbReference type="Pfam" id="PF08468">
    <property type="entry name" value="MTS_N"/>
    <property type="match status" value="1"/>
</dbReference>
<evidence type="ECO:0000256" key="5">
    <source>
        <dbReference type="ARBA" id="ARBA00022691"/>
    </source>
</evidence>
<sequence length="344" mass="37593">MMLSAASQVLLRSEELLEQGKWLLVNPTDGHVFSELSNPEVYGFHQFFDIYEQSIAAAKAQGRDTQHQFVAAYDTDVSFDGAVLYLPKAKAHGQMLLANIVACLKPGATLLVVGENKGGIKSAAKLLTPYSDNVNKIDSARHCAMFAAVVDKPVAPFDITKWQDVSEQQVADISFKVCSLPGVFSHGELDKGTQLLLDNIDRVVSGRILDFACGAGIIGCFAGLKNPQAQVVMSDVSALAIYCSQKSAELNSVKAQVIPSNGLRALTGKFAQVFTNPPFHTGIKTDYSVTEGFMQQLKNHLQDRGSLILVANKFLRYADELDKQFKSVQTLTETTKFSVYCCRR</sequence>
<comment type="subcellular location">
    <subcellularLocation>
        <location evidence="6">Cytoplasm</location>
    </subcellularLocation>
</comment>